<comment type="caution">
    <text evidence="2">The sequence shown here is derived from an EMBL/GenBank/DDBJ whole genome shotgun (WGS) entry which is preliminary data.</text>
</comment>
<protein>
    <submittedName>
        <fullName evidence="2">Uncharacterized protein</fullName>
    </submittedName>
</protein>
<proteinExistence type="predicted"/>
<evidence type="ECO:0000313" key="3">
    <source>
        <dbReference type="Proteomes" id="UP000022910"/>
    </source>
</evidence>
<evidence type="ECO:0000256" key="1">
    <source>
        <dbReference type="SAM" id="MobiDB-lite"/>
    </source>
</evidence>
<feature type="region of interest" description="Disordered" evidence="1">
    <location>
        <begin position="1"/>
        <end position="32"/>
    </location>
</feature>
<gene>
    <name evidence="2" type="ORF">RirG_003380</name>
</gene>
<sequence length="71" mass="7844">MTSNGVNVDETAEVSEIVQASSGAQTNDEEDQEVDDAIIDKIIVDKVNAMRTSSLILTTFFHNFWHLSMAI</sequence>
<organism evidence="2 3">
    <name type="scientific">Rhizophagus irregularis (strain DAOM 197198w)</name>
    <name type="common">Glomus intraradices</name>
    <dbReference type="NCBI Taxonomy" id="1432141"/>
    <lineage>
        <taxon>Eukaryota</taxon>
        <taxon>Fungi</taxon>
        <taxon>Fungi incertae sedis</taxon>
        <taxon>Mucoromycota</taxon>
        <taxon>Glomeromycotina</taxon>
        <taxon>Glomeromycetes</taxon>
        <taxon>Glomerales</taxon>
        <taxon>Glomeraceae</taxon>
        <taxon>Rhizophagus</taxon>
    </lineage>
</organism>
<reference evidence="2 3" key="1">
    <citation type="submission" date="2014-02" db="EMBL/GenBank/DDBJ databases">
        <title>Single nucleus genome sequencing reveals high similarity among nuclei of an endomycorrhizal fungus.</title>
        <authorList>
            <person name="Lin K."/>
            <person name="Geurts R."/>
            <person name="Zhang Z."/>
            <person name="Limpens E."/>
            <person name="Saunders D.G."/>
            <person name="Mu D."/>
            <person name="Pang E."/>
            <person name="Cao H."/>
            <person name="Cha H."/>
            <person name="Lin T."/>
            <person name="Zhou Q."/>
            <person name="Shang Y."/>
            <person name="Li Y."/>
            <person name="Ivanov S."/>
            <person name="Sharma T."/>
            <person name="Velzen R.V."/>
            <person name="Ruijter N.D."/>
            <person name="Aanen D.K."/>
            <person name="Win J."/>
            <person name="Kamoun S."/>
            <person name="Bisseling T."/>
            <person name="Huang S."/>
        </authorList>
    </citation>
    <scope>NUCLEOTIDE SEQUENCE [LARGE SCALE GENOMIC DNA]</scope>
    <source>
        <strain evidence="3">DAOM197198w</strain>
    </source>
</reference>
<accession>A0A015NJU2</accession>
<keyword evidence="3" id="KW-1185">Reference proteome</keyword>
<name>A0A015NJU2_RHIIW</name>
<dbReference type="HOGENOM" id="CLU_2741373_0_0_1"/>
<dbReference type="Proteomes" id="UP000022910">
    <property type="component" value="Unassembled WGS sequence"/>
</dbReference>
<dbReference type="EMBL" id="JEMT01001874">
    <property type="protein sequence ID" value="EXX79668.1"/>
    <property type="molecule type" value="Genomic_DNA"/>
</dbReference>
<dbReference type="AlphaFoldDB" id="A0A015NJU2"/>
<evidence type="ECO:0000313" key="2">
    <source>
        <dbReference type="EMBL" id="EXX79668.1"/>
    </source>
</evidence>